<evidence type="ECO:0000256" key="1">
    <source>
        <dbReference type="SAM" id="Phobius"/>
    </source>
</evidence>
<dbReference type="Proteomes" id="UP000784294">
    <property type="component" value="Unassembled WGS sequence"/>
</dbReference>
<gene>
    <name evidence="2" type="ORF">PXEA_LOCUS2816</name>
</gene>
<protein>
    <submittedName>
        <fullName evidence="2">Uncharacterized protein</fullName>
    </submittedName>
</protein>
<evidence type="ECO:0000313" key="3">
    <source>
        <dbReference type="Proteomes" id="UP000784294"/>
    </source>
</evidence>
<proteinExistence type="predicted"/>
<evidence type="ECO:0000313" key="2">
    <source>
        <dbReference type="EMBL" id="VEL09376.1"/>
    </source>
</evidence>
<dbReference type="EMBL" id="CAAALY010006194">
    <property type="protein sequence ID" value="VEL09376.1"/>
    <property type="molecule type" value="Genomic_DNA"/>
</dbReference>
<dbReference type="AlphaFoldDB" id="A0A3S4ZEB3"/>
<feature type="transmembrane region" description="Helical" evidence="1">
    <location>
        <begin position="76"/>
        <end position="97"/>
    </location>
</feature>
<comment type="caution">
    <text evidence="2">The sequence shown here is derived from an EMBL/GenBank/DDBJ whole genome shotgun (WGS) entry which is preliminary data.</text>
</comment>
<reference evidence="2" key="1">
    <citation type="submission" date="2018-11" db="EMBL/GenBank/DDBJ databases">
        <authorList>
            <consortium name="Pathogen Informatics"/>
        </authorList>
    </citation>
    <scope>NUCLEOTIDE SEQUENCE</scope>
</reference>
<keyword evidence="1" id="KW-1133">Transmembrane helix</keyword>
<name>A0A3S4ZEB3_9PLAT</name>
<accession>A0A3S4ZEB3</accession>
<keyword evidence="1" id="KW-0472">Membrane</keyword>
<keyword evidence="1" id="KW-0812">Transmembrane</keyword>
<keyword evidence="3" id="KW-1185">Reference proteome</keyword>
<organism evidence="2 3">
    <name type="scientific">Protopolystoma xenopodis</name>
    <dbReference type="NCBI Taxonomy" id="117903"/>
    <lineage>
        <taxon>Eukaryota</taxon>
        <taxon>Metazoa</taxon>
        <taxon>Spiralia</taxon>
        <taxon>Lophotrochozoa</taxon>
        <taxon>Platyhelminthes</taxon>
        <taxon>Monogenea</taxon>
        <taxon>Polyopisthocotylea</taxon>
        <taxon>Polystomatidea</taxon>
        <taxon>Polystomatidae</taxon>
        <taxon>Protopolystoma</taxon>
    </lineage>
</organism>
<sequence>MLVPFIHANWSGIPGRRPFQIRLKCCSVPTCKLAQFKRLRLRSPFHRYPQTRNLSLQASTKLMVKKSFRFYSADHICVYICIFIYSSAFTCVCVCVCQRQYRPMHPFLTYFHIKFKASQYCCCRLKGPCWLC</sequence>